<dbReference type="GO" id="GO:0046872">
    <property type="term" value="F:metal ion binding"/>
    <property type="evidence" value="ECO:0007669"/>
    <property type="project" value="UniProtKB-KW"/>
</dbReference>
<feature type="binding site" evidence="6">
    <location>
        <position position="183"/>
    </location>
    <ligand>
        <name>Fe cation</name>
        <dbReference type="ChEBI" id="CHEBI:24875"/>
        <label>1</label>
    </ligand>
</feature>
<evidence type="ECO:0000256" key="5">
    <source>
        <dbReference type="PIRSR" id="PIRSR004789-50"/>
    </source>
</evidence>
<dbReference type="SUPFAM" id="SSF56300">
    <property type="entry name" value="Metallo-dependent phosphatases"/>
    <property type="match status" value="1"/>
</dbReference>
<dbReference type="Proteomes" id="UP000033428">
    <property type="component" value="Unassembled WGS sequence"/>
</dbReference>
<feature type="binding site" evidence="6">
    <location>
        <position position="13"/>
    </location>
    <ligand>
        <name>Fe cation</name>
        <dbReference type="ChEBI" id="CHEBI:24875"/>
        <label>1</label>
    </ligand>
</feature>
<dbReference type="CDD" id="cd07382">
    <property type="entry name" value="MPP_DR1281"/>
    <property type="match status" value="1"/>
</dbReference>
<evidence type="ECO:0000256" key="4">
    <source>
        <dbReference type="ARBA" id="ARBA00061401"/>
    </source>
</evidence>
<proteinExistence type="inferred from homology"/>
<keyword evidence="2" id="KW-0378">Hydrolase</keyword>
<dbReference type="NCBIfam" id="TIGR00282">
    <property type="entry name" value="TIGR00282 family metallophosphoesterase"/>
    <property type="match status" value="1"/>
</dbReference>
<dbReference type="GO" id="GO:0004113">
    <property type="term" value="F:2',3'-cyclic-nucleotide 3'-phosphodiesterase activity"/>
    <property type="evidence" value="ECO:0007669"/>
    <property type="project" value="TreeGrafter"/>
</dbReference>
<comment type="similarity">
    <text evidence="4">Belongs to the YmdB-like family.</text>
</comment>
<keyword evidence="3" id="KW-0408">Iron</keyword>
<protein>
    <submittedName>
        <fullName evidence="7">Metallophosphoesterase</fullName>
    </submittedName>
</protein>
<dbReference type="Pfam" id="PF13277">
    <property type="entry name" value="YmdB"/>
    <property type="match status" value="1"/>
</dbReference>
<sequence>MIGRKMRILFLGDIVGSPGREIIEKKLSEYKKKERIDFVIANGENAASGSGIIPRIAEQLISDGVDVITSGDHIWKRKEIYDYLKCSKRIVRPANYPKGVLGWGSTIVSDERGRKVGVINLIGRVFMDPMDCPFARVLEELEFVSKETSIIIVDVHAEATSEKVALGWFLDGKVSAVIGTHTHIQTADEKILPKGTAYITDAGMTGPYESVIGRKCEQIIERFRTQLPTKFEVADGGVEMHGVLLEINDKTGKAESIVRVQQKL</sequence>
<name>A0A0F0CTT0_9BACT</name>
<evidence type="ECO:0000256" key="1">
    <source>
        <dbReference type="ARBA" id="ARBA00022723"/>
    </source>
</evidence>
<dbReference type="AlphaFoldDB" id="A0A0F0CTT0"/>
<dbReference type="InterPro" id="IPR005235">
    <property type="entry name" value="YmdB-like"/>
</dbReference>
<evidence type="ECO:0000256" key="6">
    <source>
        <dbReference type="PIRSR" id="PIRSR004789-51"/>
    </source>
</evidence>
<gene>
    <name evidence="7" type="ORF">OMAG_001292</name>
</gene>
<feature type="binding site" evidence="6">
    <location>
        <position position="72"/>
    </location>
    <ligand>
        <name>Fe cation</name>
        <dbReference type="ChEBI" id="CHEBI:24875"/>
        <label>2</label>
    </ligand>
</feature>
<feature type="active site" description="Proton donor" evidence="5">
    <location>
        <position position="73"/>
    </location>
</feature>
<reference evidence="7 8" key="1">
    <citation type="submission" date="2015-02" db="EMBL/GenBank/DDBJ databases">
        <title>Single-cell genomics of uncultivated deep-branching MTB reveals a conserved set of magnetosome genes.</title>
        <authorList>
            <person name="Kolinko S."/>
            <person name="Richter M."/>
            <person name="Glockner F.O."/>
            <person name="Brachmann A."/>
            <person name="Schuler D."/>
        </authorList>
    </citation>
    <scope>NUCLEOTIDE SEQUENCE [LARGE SCALE GENOMIC DNA]</scope>
    <source>
        <strain evidence="7">SKK-01</strain>
    </source>
</reference>
<dbReference type="Gene3D" id="3.60.21.10">
    <property type="match status" value="1"/>
</dbReference>
<feature type="binding site" evidence="6">
    <location>
        <position position="45"/>
    </location>
    <ligand>
        <name>Fe cation</name>
        <dbReference type="ChEBI" id="CHEBI:24875"/>
        <label>1</label>
    </ligand>
</feature>
<comment type="caution">
    <text evidence="7">The sequence shown here is derived from an EMBL/GenBank/DDBJ whole genome shotgun (WGS) entry which is preliminary data.</text>
</comment>
<keyword evidence="1 6" id="KW-0479">Metal-binding</keyword>
<evidence type="ECO:0000256" key="2">
    <source>
        <dbReference type="ARBA" id="ARBA00022801"/>
    </source>
</evidence>
<feature type="binding site" evidence="6">
    <location>
        <position position="44"/>
    </location>
    <ligand>
        <name>Fe cation</name>
        <dbReference type="ChEBI" id="CHEBI:24875"/>
        <label>2</label>
    </ligand>
</feature>
<evidence type="ECO:0000313" key="7">
    <source>
        <dbReference type="EMBL" id="KJJ84845.1"/>
    </source>
</evidence>
<dbReference type="EMBL" id="JYNY01000249">
    <property type="protein sequence ID" value="KJJ84845.1"/>
    <property type="molecule type" value="Genomic_DNA"/>
</dbReference>
<dbReference type="InterPro" id="IPR029052">
    <property type="entry name" value="Metallo-depent_PP-like"/>
</dbReference>
<dbReference type="PIRSF" id="PIRSF004789">
    <property type="entry name" value="DR1281"/>
    <property type="match status" value="1"/>
</dbReference>
<organism evidence="7 8">
    <name type="scientific">Candidatus Omnitrophus magneticus</name>
    <dbReference type="NCBI Taxonomy" id="1609969"/>
    <lineage>
        <taxon>Bacteria</taxon>
        <taxon>Pseudomonadati</taxon>
        <taxon>Candidatus Omnitrophota</taxon>
        <taxon>Candidatus Omnitrophus</taxon>
    </lineage>
</organism>
<dbReference type="PATRIC" id="fig|1609969.3.peg.1379"/>
<feature type="binding site" evidence="6">
    <location>
        <position position="44"/>
    </location>
    <ligand>
        <name>Fe cation</name>
        <dbReference type="ChEBI" id="CHEBI:24875"/>
        <label>1</label>
    </ligand>
</feature>
<dbReference type="PANTHER" id="PTHR36303">
    <property type="entry name" value="2',3'-CYCLIC-NUCLEOTIDE 2'-PHOSPHODIESTERASE"/>
    <property type="match status" value="1"/>
</dbReference>
<keyword evidence="8" id="KW-1185">Reference proteome</keyword>
<feature type="binding site" evidence="6">
    <location>
        <position position="181"/>
    </location>
    <ligand>
        <name>Fe cation</name>
        <dbReference type="ChEBI" id="CHEBI:24875"/>
        <label>2</label>
    </ligand>
</feature>
<evidence type="ECO:0000313" key="8">
    <source>
        <dbReference type="Proteomes" id="UP000033428"/>
    </source>
</evidence>
<dbReference type="FunFam" id="3.60.21.10:FF:000016">
    <property type="entry name" value="Putative metallophosphoesterase"/>
    <property type="match status" value="1"/>
</dbReference>
<accession>A0A0F0CTT0</accession>
<feature type="binding site" evidence="6">
    <location>
        <position position="156"/>
    </location>
    <ligand>
        <name>Fe cation</name>
        <dbReference type="ChEBI" id="CHEBI:24875"/>
        <label>2</label>
    </ligand>
</feature>
<evidence type="ECO:0000256" key="3">
    <source>
        <dbReference type="ARBA" id="ARBA00023004"/>
    </source>
</evidence>
<dbReference type="PANTHER" id="PTHR36303:SF1">
    <property type="entry name" value="2',3'-CYCLIC-NUCLEOTIDE 2'-PHOSPHODIESTERASE"/>
    <property type="match status" value="1"/>
</dbReference>